<dbReference type="GO" id="GO:0003712">
    <property type="term" value="F:transcription coregulator activity"/>
    <property type="evidence" value="ECO:0007669"/>
    <property type="project" value="TreeGrafter"/>
</dbReference>
<protein>
    <recommendedName>
        <fullName evidence="25">Potassium transporter</fullName>
    </recommendedName>
</protein>
<dbReference type="InterPro" id="IPR013783">
    <property type="entry name" value="Ig-like_fold"/>
</dbReference>
<reference evidence="28" key="1">
    <citation type="submission" date="2019-07" db="EMBL/GenBank/DDBJ databases">
        <authorList>
            <person name="Dittberner H."/>
        </authorList>
    </citation>
    <scope>NUCLEOTIDE SEQUENCE [LARGE SCALE GENOMIC DNA]</scope>
</reference>
<keyword evidence="16 24" id="KW-0040">ANK repeat</keyword>
<dbReference type="InterPro" id="IPR005559">
    <property type="entry name" value="CG-1_dom"/>
</dbReference>
<feature type="transmembrane region" description="Helical" evidence="25">
    <location>
        <begin position="351"/>
        <end position="370"/>
    </location>
</feature>
<dbReference type="SMART" id="SM00015">
    <property type="entry name" value="IQ"/>
    <property type="match status" value="2"/>
</dbReference>
<evidence type="ECO:0000256" key="15">
    <source>
        <dbReference type="ARBA" id="ARBA00023016"/>
    </source>
</evidence>
<evidence type="ECO:0000256" key="7">
    <source>
        <dbReference type="ARBA" id="ARBA00022553"/>
    </source>
</evidence>
<evidence type="ECO:0000256" key="22">
    <source>
        <dbReference type="ARBA" id="ARBA00023163"/>
    </source>
</evidence>
<keyword evidence="9" id="KW-0677">Repeat</keyword>
<keyword evidence="23" id="KW-0539">Nucleus</keyword>
<dbReference type="InterPro" id="IPR014756">
    <property type="entry name" value="Ig_E-set"/>
</dbReference>
<keyword evidence="13 25" id="KW-1133">Transmembrane helix</keyword>
<dbReference type="InterPro" id="IPR002110">
    <property type="entry name" value="Ankyrin_rpt"/>
</dbReference>
<feature type="transmembrane region" description="Helical" evidence="25">
    <location>
        <begin position="414"/>
        <end position="437"/>
    </location>
</feature>
<gene>
    <name evidence="28" type="ORF">ANE_LOCUS24233</name>
</gene>
<dbReference type="GO" id="GO:0015079">
    <property type="term" value="F:potassium ion transmembrane transporter activity"/>
    <property type="evidence" value="ECO:0007669"/>
    <property type="project" value="UniProtKB-UniRule"/>
</dbReference>
<organism evidence="28 29">
    <name type="scientific">Arabis nemorensis</name>
    <dbReference type="NCBI Taxonomy" id="586526"/>
    <lineage>
        <taxon>Eukaryota</taxon>
        <taxon>Viridiplantae</taxon>
        <taxon>Streptophyta</taxon>
        <taxon>Embryophyta</taxon>
        <taxon>Tracheophyta</taxon>
        <taxon>Spermatophyta</taxon>
        <taxon>Magnoliopsida</taxon>
        <taxon>eudicotyledons</taxon>
        <taxon>Gunneridae</taxon>
        <taxon>Pentapetalae</taxon>
        <taxon>rosids</taxon>
        <taxon>malvids</taxon>
        <taxon>Brassicales</taxon>
        <taxon>Brassicaceae</taxon>
        <taxon>Arabideae</taxon>
        <taxon>Arabis</taxon>
    </lineage>
</organism>
<dbReference type="PROSITE" id="PS50096">
    <property type="entry name" value="IQ"/>
    <property type="match status" value="2"/>
</dbReference>
<keyword evidence="18 25" id="KW-0406">Ion transport</keyword>
<keyword evidence="20 25" id="KW-0472">Membrane</keyword>
<dbReference type="SMART" id="SM01076">
    <property type="entry name" value="CG-1"/>
    <property type="match status" value="1"/>
</dbReference>
<feature type="compositionally biased region" description="Polar residues" evidence="26">
    <location>
        <begin position="1024"/>
        <end position="1041"/>
    </location>
</feature>
<feature type="domain" description="CG-1" evidence="27">
    <location>
        <begin position="857"/>
        <end position="983"/>
    </location>
</feature>
<evidence type="ECO:0000256" key="24">
    <source>
        <dbReference type="PROSITE-ProRule" id="PRU00023"/>
    </source>
</evidence>
<keyword evidence="22" id="KW-0804">Transcription</keyword>
<dbReference type="InterPro" id="IPR036770">
    <property type="entry name" value="Ankyrin_rpt-contain_sf"/>
</dbReference>
<dbReference type="Pfam" id="PF00612">
    <property type="entry name" value="IQ"/>
    <property type="match status" value="2"/>
</dbReference>
<dbReference type="Gene3D" id="1.20.5.190">
    <property type="match status" value="1"/>
</dbReference>
<feature type="region of interest" description="Disordered" evidence="26">
    <location>
        <begin position="1"/>
        <end position="72"/>
    </location>
</feature>
<dbReference type="FunFam" id="2.60.40.10:FF:000314">
    <property type="entry name" value="Calmodulin-binding transcription activator 2"/>
    <property type="match status" value="1"/>
</dbReference>
<dbReference type="SMART" id="SM00248">
    <property type="entry name" value="ANK"/>
    <property type="match status" value="2"/>
</dbReference>
<dbReference type="GO" id="GO:0009409">
    <property type="term" value="P:response to cold"/>
    <property type="evidence" value="ECO:0007669"/>
    <property type="project" value="UniProtKB-ARBA"/>
</dbReference>
<keyword evidence="10" id="KW-0106">Calcium</keyword>
<evidence type="ECO:0000256" key="3">
    <source>
        <dbReference type="ARBA" id="ARBA00008267"/>
    </source>
</evidence>
<evidence type="ECO:0000256" key="18">
    <source>
        <dbReference type="ARBA" id="ARBA00023065"/>
    </source>
</evidence>
<dbReference type="OrthoDB" id="504708at2759"/>
<evidence type="ECO:0000313" key="28">
    <source>
        <dbReference type="EMBL" id="VVB13789.1"/>
    </source>
</evidence>
<keyword evidence="17" id="KW-0175">Coiled coil</keyword>
<feature type="compositionally biased region" description="Acidic residues" evidence="26">
    <location>
        <begin position="40"/>
        <end position="69"/>
    </location>
</feature>
<evidence type="ECO:0000256" key="23">
    <source>
        <dbReference type="ARBA" id="ARBA00023242"/>
    </source>
</evidence>
<dbReference type="GO" id="GO:0003690">
    <property type="term" value="F:double-stranded DNA binding"/>
    <property type="evidence" value="ECO:0007669"/>
    <property type="project" value="TreeGrafter"/>
</dbReference>
<comment type="similarity">
    <text evidence="4 25">Belongs to the HAK/KUP transporter (TC 2.A.72.3) family.</text>
</comment>
<dbReference type="Gene3D" id="2.60.40.10">
    <property type="entry name" value="Immunoglobulins"/>
    <property type="match status" value="1"/>
</dbReference>
<keyword evidence="29" id="KW-1185">Reference proteome</keyword>
<keyword evidence="14" id="KW-0805">Transcription regulation</keyword>
<dbReference type="InterPro" id="IPR003855">
    <property type="entry name" value="K+_transporter"/>
</dbReference>
<dbReference type="EMBL" id="CABITT030000008">
    <property type="protein sequence ID" value="VVB13789.1"/>
    <property type="molecule type" value="Genomic_DNA"/>
</dbReference>
<evidence type="ECO:0000256" key="9">
    <source>
        <dbReference type="ARBA" id="ARBA00022737"/>
    </source>
</evidence>
<feature type="region of interest" description="Disordered" evidence="26">
    <location>
        <begin position="712"/>
        <end position="734"/>
    </location>
</feature>
<evidence type="ECO:0000256" key="13">
    <source>
        <dbReference type="ARBA" id="ARBA00022989"/>
    </source>
</evidence>
<dbReference type="Pfam" id="PF02705">
    <property type="entry name" value="K_trans"/>
    <property type="match status" value="1"/>
</dbReference>
<feature type="transmembrane region" description="Helical" evidence="25">
    <location>
        <begin position="559"/>
        <end position="577"/>
    </location>
</feature>
<keyword evidence="15" id="KW-0346">Stress response</keyword>
<evidence type="ECO:0000256" key="20">
    <source>
        <dbReference type="ARBA" id="ARBA00023136"/>
    </source>
</evidence>
<evidence type="ECO:0000256" key="1">
    <source>
        <dbReference type="ARBA" id="ARBA00004123"/>
    </source>
</evidence>
<dbReference type="FunFam" id="1.25.40.20:FF:000326">
    <property type="entry name" value="Calmodulin-binding transcription activator 2"/>
    <property type="match status" value="1"/>
</dbReference>
<dbReference type="Gene3D" id="1.25.40.20">
    <property type="entry name" value="Ankyrin repeat-containing domain"/>
    <property type="match status" value="1"/>
</dbReference>
<feature type="transmembrane region" description="Helical" evidence="25">
    <location>
        <begin position="148"/>
        <end position="171"/>
    </location>
</feature>
<dbReference type="Proteomes" id="UP000489600">
    <property type="component" value="Unassembled WGS sequence"/>
</dbReference>
<dbReference type="FunFam" id="1.20.5.190:FF:000003">
    <property type="entry name" value="Calmodulin-binding transcription activator 2"/>
    <property type="match status" value="1"/>
</dbReference>
<comment type="caution">
    <text evidence="28">The sequence shown here is derived from an EMBL/GenBank/DDBJ whole genome shotgun (WGS) entry which is preliminary data.</text>
</comment>
<comment type="caution">
    <text evidence="25">Lacks conserved residue(s) required for the propagation of feature annotation.</text>
</comment>
<feature type="repeat" description="ANK" evidence="24">
    <location>
        <begin position="1472"/>
        <end position="1504"/>
    </location>
</feature>
<dbReference type="GO" id="GO:0045893">
    <property type="term" value="P:positive regulation of DNA-templated transcription"/>
    <property type="evidence" value="ECO:0007669"/>
    <property type="project" value="UniProtKB-ARBA"/>
</dbReference>
<comment type="function">
    <text evidence="25">Potassium transporter.</text>
</comment>
<dbReference type="PROSITE" id="PS51437">
    <property type="entry name" value="CG_1"/>
    <property type="match status" value="1"/>
</dbReference>
<feature type="transmembrane region" description="Helical" evidence="25">
    <location>
        <begin position="531"/>
        <end position="553"/>
    </location>
</feature>
<dbReference type="PROSITE" id="PS50297">
    <property type="entry name" value="ANK_REP_REGION"/>
    <property type="match status" value="1"/>
</dbReference>
<feature type="region of interest" description="Disordered" evidence="26">
    <location>
        <begin position="1010"/>
        <end position="1054"/>
    </location>
</feature>
<dbReference type="Pfam" id="PF22776">
    <property type="entry name" value="K_trans_C"/>
    <property type="match status" value="1"/>
</dbReference>
<evidence type="ECO:0000256" key="12">
    <source>
        <dbReference type="ARBA" id="ARBA00022958"/>
    </source>
</evidence>
<dbReference type="PANTHER" id="PTHR23335:SF29">
    <property type="entry name" value="CALMODULIN-BINDING TRANSCRIPTION ACTIVATOR 1"/>
    <property type="match status" value="1"/>
</dbReference>
<name>A0A565CJH8_9BRAS</name>
<evidence type="ECO:0000256" key="14">
    <source>
        <dbReference type="ARBA" id="ARBA00023015"/>
    </source>
</evidence>
<feature type="repeat" description="ANK" evidence="24">
    <location>
        <begin position="1505"/>
        <end position="1537"/>
    </location>
</feature>
<comment type="subcellular location">
    <subcellularLocation>
        <location evidence="2">Cell membrane</location>
        <topology evidence="2">Multi-pass membrane protein</topology>
    </subcellularLocation>
    <subcellularLocation>
        <location evidence="25">Membrane</location>
        <topology evidence="25">Multi-pass membrane protein</topology>
    </subcellularLocation>
    <subcellularLocation>
        <location evidence="1">Nucleus</location>
    </subcellularLocation>
</comment>
<keyword evidence="7" id="KW-0597">Phosphoprotein</keyword>
<dbReference type="PROSITE" id="PS50088">
    <property type="entry name" value="ANK_REPEAT"/>
    <property type="match status" value="2"/>
</dbReference>
<dbReference type="Pfam" id="PF12796">
    <property type="entry name" value="Ank_2"/>
    <property type="match status" value="1"/>
</dbReference>
<evidence type="ECO:0000256" key="6">
    <source>
        <dbReference type="ARBA" id="ARBA00022538"/>
    </source>
</evidence>
<keyword evidence="12 25" id="KW-0630">Potassium</keyword>
<keyword evidence="5" id="KW-0813">Transport</keyword>
<dbReference type="SUPFAM" id="SSF52540">
    <property type="entry name" value="P-loop containing nucleoside triphosphate hydrolases"/>
    <property type="match status" value="1"/>
</dbReference>
<evidence type="ECO:0000256" key="10">
    <source>
        <dbReference type="ARBA" id="ARBA00022837"/>
    </source>
</evidence>
<evidence type="ECO:0000256" key="21">
    <source>
        <dbReference type="ARBA" id="ARBA00023159"/>
    </source>
</evidence>
<evidence type="ECO:0000313" key="29">
    <source>
        <dbReference type="Proteomes" id="UP000489600"/>
    </source>
</evidence>
<keyword evidence="19" id="KW-0238">DNA-binding</keyword>
<dbReference type="SUPFAM" id="SSF48403">
    <property type="entry name" value="Ankyrin repeat"/>
    <property type="match status" value="1"/>
</dbReference>
<comment type="similarity">
    <text evidence="3">Belongs to the CAMTA family.</text>
</comment>
<evidence type="ECO:0000256" key="4">
    <source>
        <dbReference type="ARBA" id="ARBA00008440"/>
    </source>
</evidence>
<evidence type="ECO:0000256" key="11">
    <source>
        <dbReference type="ARBA" id="ARBA00022860"/>
    </source>
</evidence>
<evidence type="ECO:0000256" key="26">
    <source>
        <dbReference type="SAM" id="MobiDB-lite"/>
    </source>
</evidence>
<dbReference type="NCBIfam" id="TIGR00794">
    <property type="entry name" value="kup"/>
    <property type="match status" value="1"/>
</dbReference>
<evidence type="ECO:0000256" key="17">
    <source>
        <dbReference type="ARBA" id="ARBA00023054"/>
    </source>
</evidence>
<keyword evidence="21" id="KW-0010">Activator</keyword>
<dbReference type="InterPro" id="IPR053951">
    <property type="entry name" value="K_trans_N"/>
</dbReference>
<dbReference type="Pfam" id="PF03859">
    <property type="entry name" value="CG-1"/>
    <property type="match status" value="1"/>
</dbReference>
<dbReference type="InterPro" id="IPR053952">
    <property type="entry name" value="K_trans_C"/>
</dbReference>
<accession>A0A565CJH8</accession>
<feature type="transmembrane region" description="Helical" evidence="25">
    <location>
        <begin position="236"/>
        <end position="258"/>
    </location>
</feature>
<evidence type="ECO:0000256" key="25">
    <source>
        <dbReference type="RuleBase" id="RU321113"/>
    </source>
</evidence>
<sequence>MTEDSSLDGSEKEEIGSSVGGGGFGDLASMDSIESRWVTQDDEDSEIGLEEDDDDGFDGTGLESEEEEIAEHRLIRTGPRVDSFDVEALEVPGAPRNDYEDLTVGRRVLLAFQTLGVVFGDVGTSPLYTFSVMFSKSPVQDKEDVIGALSLVIYTLLLVPLIKYVLVVLWANDDGEGGTFALYSLISRHAKISLIPNQLRSDARISSFRLKVPCPELERSLKLKEKLENSLILKKLLLGLVLAGTAMVIADGVVTPAMSVMSAVAGLKVGVDAVEQDQVVMISVAFLVILFSLQKYGTSKMGLVVGPALLIWFCCLAGIGIYNLVKYDSSVYRAFNPIHIYYFFKRNSINAWYALGGCILCATGSEALFADLCYFSVRSVQLTFVCLVLPCLMLGYMGQAAYLMENHTDASQAFFSSVPGAAFWPVLVIANIAALIASRTMTTATFSCIKQSTALGCFPRLKIIHTSRKFMGQIYIPVLNWFLLAVCLVVVCSISSINEIGNAYGMAELGVMMTTTILVTLIMLLIWQINIVIVIAFLIVFLGVELVFFSSVIASVGDGSWIILVFAVIMFGIMYVWNYGSKLRYETEVEQKLSMDLMRELGCNLGTIRAPGIGLLYNELVKGVPAIFGHFLTTLPAIHSMVIFVCIKYVPVPLVPQNERFLFRRVCTKSYHLFRCIARYGYKDARKENHQAFEQLLIESLEKFIRREAQERSLESDGNDDSDSEEDFPGSRVVIGPNGSMYSMGVPLLSEYRDLNKPILEMNISSDHANHNPFDASSDSSISEAEQSLERELSFIHKAKESGVVYLLGHGDIRARKDSWFIKKLVINYFYAFLRKNCRRGIANLSVPQSHLMQVDMEQLLSEAQHRWLRPAEICEILQNYQKFHIASESPNRPASGSLFLFDRKVLRYFRKDGHNWRKKKDGKTIREAHEKLKVGSIDVLHCYYAHGEGNENFQRRCYWMLEQDLMHIVFVHYLEVKGNRTSIGMKENNSSSVNGTASVNIDSSASPTSTLSSLCEDADSGDSHQASSVLRASPIFQTGNRDGWTPAPGMRNDSQALGNRIRESDSQRLVDVRAWDTVGNSVTRYHDQPYSNLLTQVQPSNTESMLVEEDTDRGGLLATEHLRNPLQPQLNWQILAQDDLSLPKCPLDLVSHSGMTDDTGLASFEQSAQDNFQTFSSLLGSENQQLVGNNFQAPTSMESEYIPVKKSLLRHEDSLKKVDSFSRWASKELGEMEDLQMQSSRGDIAWTTVDCETAGGGPSLSPSLSEDQRFTIVDFWPKCAHTDAEVEVMVIGTFLLSPQEVTKYNWSCMFGEVEVPAEILVDGVLCCHAPPHTAGLVPFYVTCSNRFACSELREFDFLSGSTKKINAVDIYGTYTNEASLQLRLEKLLAHGAFVHEHHVFNDVGEKRRKISNIMLLKEEKEYLLPGTFERDSTKQQPKVRLFREQFEEQLYVWLIHKVTEEGKGPNILDEDGQGVLHFVAALGYDWAIKPILAAGVNINFRDAKGWSALHWAAFSGREETVAVLVSLGADAGALTDPSLELPLGKTAADLAYVNGHRGISGFLAESSLTSYLEKLTVDLKENSSANSAGPKAVQTVSERTAAPMSYGDVPETFSLKDSLTAVRNATQAADRLHQVFRMQSFQRKQLSGFGHDEGIDISDDIAISFAAAANTKNQGHSEVSVHSAAVHIQKKYRGWKKRKEFLLIRQRVVKIQAHVRGHQVRKQYRPIVWSVGLLEKIILRWRRKGSGLRGFKRSAIAKTVEPEPPVSVLSPTIPQEDEYDFLEKGRKQTEERLQKALTRVKSMVQYPEARDQYRRLLTVVEGFRENEVPASSSLNNREELVNYEEDDLFDIDSLLNDDTIMSMSP</sequence>
<dbReference type="GO" id="GO:0006357">
    <property type="term" value="P:regulation of transcription by RNA polymerase II"/>
    <property type="evidence" value="ECO:0007669"/>
    <property type="project" value="TreeGrafter"/>
</dbReference>
<dbReference type="InterPro" id="IPR000048">
    <property type="entry name" value="IQ_motif_EF-hand-BS"/>
</dbReference>
<proteinExistence type="inferred from homology"/>
<feature type="transmembrane region" description="Helical" evidence="25">
    <location>
        <begin position="503"/>
        <end position="524"/>
    </location>
</feature>
<dbReference type="GO" id="GO:0005886">
    <property type="term" value="C:plasma membrane"/>
    <property type="evidence" value="ECO:0007669"/>
    <property type="project" value="UniProtKB-SubCell"/>
</dbReference>
<feature type="transmembrane region" description="Helical" evidence="25">
    <location>
        <begin position="382"/>
        <end position="402"/>
    </location>
</feature>
<evidence type="ECO:0000256" key="19">
    <source>
        <dbReference type="ARBA" id="ARBA00023125"/>
    </source>
</evidence>
<dbReference type="SUPFAM" id="SSF81296">
    <property type="entry name" value="E set domains"/>
    <property type="match status" value="1"/>
</dbReference>
<evidence type="ECO:0000256" key="8">
    <source>
        <dbReference type="ARBA" id="ARBA00022692"/>
    </source>
</evidence>
<dbReference type="GO" id="GO:0005516">
    <property type="term" value="F:calmodulin binding"/>
    <property type="evidence" value="ECO:0007669"/>
    <property type="project" value="UniProtKB-KW"/>
</dbReference>
<evidence type="ECO:0000256" key="16">
    <source>
        <dbReference type="ARBA" id="ARBA00023043"/>
    </source>
</evidence>
<evidence type="ECO:0000259" key="27">
    <source>
        <dbReference type="PROSITE" id="PS51437"/>
    </source>
</evidence>
<feature type="compositionally biased region" description="Acidic residues" evidence="26">
    <location>
        <begin position="717"/>
        <end position="728"/>
    </location>
</feature>
<feature type="transmembrane region" description="Helical" evidence="25">
    <location>
        <begin position="303"/>
        <end position="325"/>
    </location>
</feature>
<dbReference type="InterPro" id="IPR027417">
    <property type="entry name" value="P-loop_NTPase"/>
</dbReference>
<keyword evidence="8 25" id="KW-0812">Transmembrane</keyword>
<keyword evidence="6 25" id="KW-0633">Potassium transport</keyword>
<dbReference type="PANTHER" id="PTHR23335">
    <property type="entry name" value="CALMODULIN-BINDING TRANSCRIPTION ACTIVATOR CAMTA"/>
    <property type="match status" value="1"/>
</dbReference>
<dbReference type="GO" id="GO:0005634">
    <property type="term" value="C:nucleus"/>
    <property type="evidence" value="ECO:0007669"/>
    <property type="project" value="UniProtKB-SubCell"/>
</dbReference>
<evidence type="ECO:0000256" key="5">
    <source>
        <dbReference type="ARBA" id="ARBA00022448"/>
    </source>
</evidence>
<evidence type="ECO:0000256" key="2">
    <source>
        <dbReference type="ARBA" id="ARBA00004651"/>
    </source>
</evidence>
<feature type="transmembrane region" description="Helical" evidence="25">
    <location>
        <begin position="108"/>
        <end position="128"/>
    </location>
</feature>
<keyword evidence="11" id="KW-0112">Calmodulin-binding</keyword>
<feature type="transmembrane region" description="Helical" evidence="25">
    <location>
        <begin position="474"/>
        <end position="497"/>
    </location>
</feature>